<reference evidence="1 2" key="1">
    <citation type="submission" date="2010-08" db="EMBL/GenBank/DDBJ databases">
        <title>Complete sequence of Clostridium cellulovorans 743B.</title>
        <authorList>
            <consortium name="US DOE Joint Genome Institute"/>
            <person name="Lucas S."/>
            <person name="Copeland A."/>
            <person name="Lapidus A."/>
            <person name="Cheng J.-F."/>
            <person name="Bruce D."/>
            <person name="Goodwin L."/>
            <person name="Pitluck S."/>
            <person name="Chertkov O."/>
            <person name="Detter J.C."/>
            <person name="Han C."/>
            <person name="Tapia R."/>
            <person name="Land M."/>
            <person name="Hauser L."/>
            <person name="Chang Y.-J."/>
            <person name="Jeffries C."/>
            <person name="Kyrpides N."/>
            <person name="Ivanova N."/>
            <person name="Mikhailova N."/>
            <person name="Hemme C.L."/>
            <person name="Woyke T."/>
        </authorList>
    </citation>
    <scope>NUCLEOTIDE SEQUENCE [LARGE SCALE GENOMIC DNA]</scope>
    <source>
        <strain evidence="2">ATCC 35296 / DSM 3052 / OCM 3 / 743B</strain>
    </source>
</reference>
<protein>
    <submittedName>
        <fullName evidence="1">Uncharacterized protein</fullName>
    </submittedName>
</protein>
<accession>D9SWG6</accession>
<keyword evidence="2" id="KW-1185">Reference proteome</keyword>
<evidence type="ECO:0000313" key="1">
    <source>
        <dbReference type="EMBL" id="ADL53248.1"/>
    </source>
</evidence>
<proteinExistence type="predicted"/>
<organism evidence="1 2">
    <name type="scientific">Clostridium cellulovorans (strain ATCC 35296 / DSM 3052 / OCM 3 / 743B)</name>
    <dbReference type="NCBI Taxonomy" id="573061"/>
    <lineage>
        <taxon>Bacteria</taxon>
        <taxon>Bacillati</taxon>
        <taxon>Bacillota</taxon>
        <taxon>Clostridia</taxon>
        <taxon>Eubacteriales</taxon>
        <taxon>Clostridiaceae</taxon>
        <taxon>Clostridium</taxon>
    </lineage>
</organism>
<dbReference type="HOGENOM" id="CLU_3342219_0_0_9"/>
<gene>
    <name evidence="1" type="ordered locus">Clocel_3573</name>
</gene>
<sequence length="37" mass="4270">MNQTGYEVESIGYDEKVFQGLLESGFMPIEENIEEEN</sequence>
<dbReference type="STRING" id="573061.Clocel_3573"/>
<dbReference type="Proteomes" id="UP000002730">
    <property type="component" value="Chromosome"/>
</dbReference>
<name>D9SWG6_CLOC7</name>
<evidence type="ECO:0000313" key="2">
    <source>
        <dbReference type="Proteomes" id="UP000002730"/>
    </source>
</evidence>
<dbReference type="KEGG" id="ccb:Clocel_3573"/>
<dbReference type="EMBL" id="CP002160">
    <property type="protein sequence ID" value="ADL53248.1"/>
    <property type="molecule type" value="Genomic_DNA"/>
</dbReference>
<dbReference type="AlphaFoldDB" id="D9SWG6"/>